<name>A0A7T4EDT2_9CORY</name>
<evidence type="ECO:0000259" key="4">
    <source>
        <dbReference type="Pfam" id="PF02576"/>
    </source>
</evidence>
<evidence type="ECO:0000256" key="2">
    <source>
        <dbReference type="ARBA" id="ARBA00022517"/>
    </source>
</evidence>
<comment type="function">
    <text evidence="3">Required for maturation of 30S ribosomal subunits.</text>
</comment>
<dbReference type="PANTHER" id="PTHR33867:SF1">
    <property type="entry name" value="RIBOSOME MATURATION FACTOR RIMP"/>
    <property type="match status" value="1"/>
</dbReference>
<protein>
    <recommendedName>
        <fullName evidence="3">Ribosome maturation factor RimP</fullName>
    </recommendedName>
</protein>
<dbReference type="HAMAP" id="MF_01077">
    <property type="entry name" value="RimP"/>
    <property type="match status" value="1"/>
</dbReference>
<comment type="similarity">
    <text evidence="3">Belongs to the RimP family.</text>
</comment>
<dbReference type="GO" id="GO:0006412">
    <property type="term" value="P:translation"/>
    <property type="evidence" value="ECO:0007669"/>
    <property type="project" value="TreeGrafter"/>
</dbReference>
<reference evidence="5 6" key="1">
    <citation type="submission" date="2020-12" db="EMBL/GenBank/DDBJ databases">
        <title>FDA dAtabase for Regulatory Grade micrObial Sequences (FDA-ARGOS): Supporting development and validation of Infectious Disease Dx tests.</title>
        <authorList>
            <person name="Sproer C."/>
            <person name="Gronow S."/>
            <person name="Severitt S."/>
            <person name="Schroder I."/>
            <person name="Tallon L."/>
            <person name="Sadzewicz L."/>
            <person name="Zhao X."/>
            <person name="Boylan J."/>
            <person name="Ott S."/>
            <person name="Bowen H."/>
            <person name="Vavikolanu K."/>
            <person name="Mehta A."/>
            <person name="Aluvathingal J."/>
            <person name="Nadendla S."/>
            <person name="Lowell S."/>
            <person name="Myers T."/>
            <person name="Yan Y."/>
            <person name="Sichtig H."/>
        </authorList>
    </citation>
    <scope>NUCLEOTIDE SEQUENCE [LARGE SCALE GENOMIC DNA]</scope>
    <source>
        <strain evidence="5 6">FDAARGOS_1053</strain>
    </source>
</reference>
<keyword evidence="1 3" id="KW-0963">Cytoplasm</keyword>
<evidence type="ECO:0000256" key="1">
    <source>
        <dbReference type="ARBA" id="ARBA00022490"/>
    </source>
</evidence>
<evidence type="ECO:0000313" key="6">
    <source>
        <dbReference type="Proteomes" id="UP000596145"/>
    </source>
</evidence>
<evidence type="ECO:0000256" key="3">
    <source>
        <dbReference type="HAMAP-Rule" id="MF_01077"/>
    </source>
</evidence>
<dbReference type="SUPFAM" id="SSF75420">
    <property type="entry name" value="YhbC-like, N-terminal domain"/>
    <property type="match status" value="1"/>
</dbReference>
<accession>A0A7T4EDT2</accession>
<dbReference type="GO" id="GO:0005829">
    <property type="term" value="C:cytosol"/>
    <property type="evidence" value="ECO:0007669"/>
    <property type="project" value="TreeGrafter"/>
</dbReference>
<evidence type="ECO:0000313" key="5">
    <source>
        <dbReference type="EMBL" id="QQB45519.1"/>
    </source>
</evidence>
<dbReference type="GO" id="GO:0000028">
    <property type="term" value="P:ribosomal small subunit assembly"/>
    <property type="evidence" value="ECO:0007669"/>
    <property type="project" value="TreeGrafter"/>
</dbReference>
<dbReference type="Gene3D" id="3.30.300.70">
    <property type="entry name" value="RimP-like superfamily, N-terminal"/>
    <property type="match status" value="1"/>
</dbReference>
<sequence length="180" mass="19628">MALPSEKTLLDIATETGRPWGLFPLRVKTVEAGPHSTVTVIVDSESDPDIDAVGEFSTALSQVFDEKEASKELSFGAGYNLEVSTPGIDEPLTRPYQWARNRGRAVTVTLKGQEPATYRIGALSPEEDRVVLIYSEGTKGNKKAKKTIVALHDVKRAVVEIEFNGAPKNEAALSQEPFEE</sequence>
<dbReference type="InterPro" id="IPR003728">
    <property type="entry name" value="Ribosome_maturation_RimP"/>
</dbReference>
<dbReference type="RefSeq" id="WP_005389650.1">
    <property type="nucleotide sequence ID" value="NZ_CP066007.1"/>
</dbReference>
<dbReference type="Proteomes" id="UP000596145">
    <property type="component" value="Chromosome"/>
</dbReference>
<gene>
    <name evidence="3" type="primary">rimP</name>
    <name evidence="5" type="ORF">I6I10_08315</name>
</gene>
<dbReference type="InterPro" id="IPR028989">
    <property type="entry name" value="RimP_N"/>
</dbReference>
<dbReference type="PANTHER" id="PTHR33867">
    <property type="entry name" value="RIBOSOME MATURATION FACTOR RIMP"/>
    <property type="match status" value="1"/>
</dbReference>
<keyword evidence="2 3" id="KW-0690">Ribosome biogenesis</keyword>
<dbReference type="InterPro" id="IPR035956">
    <property type="entry name" value="RimP_N_sf"/>
</dbReference>
<dbReference type="Pfam" id="PF02576">
    <property type="entry name" value="RimP_N"/>
    <property type="match status" value="1"/>
</dbReference>
<dbReference type="AlphaFoldDB" id="A0A7T4EDT2"/>
<proteinExistence type="inferred from homology"/>
<organism evidence="5 6">
    <name type="scientific">Corynebacterium glucuronolyticum</name>
    <dbReference type="NCBI Taxonomy" id="39791"/>
    <lineage>
        <taxon>Bacteria</taxon>
        <taxon>Bacillati</taxon>
        <taxon>Actinomycetota</taxon>
        <taxon>Actinomycetes</taxon>
        <taxon>Mycobacteriales</taxon>
        <taxon>Corynebacteriaceae</taxon>
        <taxon>Corynebacterium</taxon>
    </lineage>
</organism>
<feature type="domain" description="Ribosome maturation factor RimP N-terminal" evidence="4">
    <location>
        <begin position="25"/>
        <end position="89"/>
    </location>
</feature>
<dbReference type="EMBL" id="CP066007">
    <property type="protein sequence ID" value="QQB45519.1"/>
    <property type="molecule type" value="Genomic_DNA"/>
</dbReference>
<dbReference type="OrthoDB" id="9805006at2"/>
<comment type="subcellular location">
    <subcellularLocation>
        <location evidence="3">Cytoplasm</location>
    </subcellularLocation>
</comment>
<dbReference type="GeneID" id="92760320"/>